<dbReference type="Proteomes" id="UP000001544">
    <property type="component" value="Chromosome"/>
</dbReference>
<dbReference type="AlphaFoldDB" id="D3FQS0"/>
<sequence>MLTEFDGSVTPAPITITEPPADPVTLGTVRLFIDDLTDRVLLQATIPWRIDLEDETGLFGPIFRILRNGDPIFEAIDTLQITDGFCFNRITSITFLDENPPLGVVTYTLTALRFCSEGGPFTVSTSAATTFTASEIEGNTP</sequence>
<protein>
    <submittedName>
        <fullName evidence="1">Uncharacterized protein</fullName>
    </submittedName>
</protein>
<proteinExistence type="predicted"/>
<gene>
    <name evidence="1" type="ordered locus">BpOF4_16985</name>
</gene>
<reference evidence="1 2" key="1">
    <citation type="journal article" date="2011" name="Environ. Microbiol.">
        <title>Genome of alkaliphilic Bacillus pseudofirmus OF4 reveals adaptations that support the ability to grow in an external pH range from 7.5 to 11.4.</title>
        <authorList>
            <person name="Janto B."/>
            <person name="Ahmed A."/>
            <person name="Ito M."/>
            <person name="Liu J."/>
            <person name="Hicks D.B."/>
            <person name="Pagni S."/>
            <person name="Fackelmayer O.J."/>
            <person name="Smith T.A."/>
            <person name="Earl J."/>
            <person name="Elbourne L.D."/>
            <person name="Hassan K."/>
            <person name="Paulsen I.T."/>
            <person name="Kolsto A.B."/>
            <person name="Tourasse N.J."/>
            <person name="Ehrlich G.D."/>
            <person name="Boissy R."/>
            <person name="Ivey D.M."/>
            <person name="Li G."/>
            <person name="Xue Y."/>
            <person name="Ma Y."/>
            <person name="Hu F.Z."/>
            <person name="Krulwich T.A."/>
        </authorList>
    </citation>
    <scope>NUCLEOTIDE SEQUENCE [LARGE SCALE GENOMIC DNA]</scope>
    <source>
        <strain evidence="2">ATCC BAA-2126 / JCM 17055 / OF4</strain>
    </source>
</reference>
<name>D3FQS0_ALKPO</name>
<organism evidence="1 2">
    <name type="scientific">Alkalihalophilus pseudofirmus (strain ATCC BAA-2126 / JCM 17055 / OF4)</name>
    <name type="common">Bacillus pseudofirmus</name>
    <dbReference type="NCBI Taxonomy" id="398511"/>
    <lineage>
        <taxon>Bacteria</taxon>
        <taxon>Bacillati</taxon>
        <taxon>Bacillota</taxon>
        <taxon>Bacilli</taxon>
        <taxon>Bacillales</taxon>
        <taxon>Bacillaceae</taxon>
        <taxon>Alkalihalophilus</taxon>
    </lineage>
</organism>
<dbReference type="KEGG" id="bpf:BpOF4_16985"/>
<dbReference type="EMBL" id="CP001878">
    <property type="protein sequence ID" value="ADC51440.1"/>
    <property type="molecule type" value="Genomic_DNA"/>
</dbReference>
<evidence type="ECO:0000313" key="1">
    <source>
        <dbReference type="EMBL" id="ADC51440.1"/>
    </source>
</evidence>
<keyword evidence="2" id="KW-1185">Reference proteome</keyword>
<dbReference type="HOGENOM" id="CLU_1821551_0_0_9"/>
<evidence type="ECO:0000313" key="2">
    <source>
        <dbReference type="Proteomes" id="UP000001544"/>
    </source>
</evidence>
<accession>D3FQS0</accession>